<feature type="transmembrane region" description="Helical" evidence="10">
    <location>
        <begin position="319"/>
        <end position="342"/>
    </location>
</feature>
<dbReference type="InterPro" id="IPR008271">
    <property type="entry name" value="Ser/Thr_kinase_AS"/>
</dbReference>
<dbReference type="PROSITE" id="PS50231">
    <property type="entry name" value="RICIN_B_LECTIN"/>
    <property type="match status" value="1"/>
</dbReference>
<keyword evidence="2" id="KW-0723">Serine/threonine-protein kinase</keyword>
<evidence type="ECO:0000256" key="9">
    <source>
        <dbReference type="SAM" id="MobiDB-lite"/>
    </source>
</evidence>
<dbReference type="PROSITE" id="PS00108">
    <property type="entry name" value="PROTEIN_KINASE_ST"/>
    <property type="match status" value="1"/>
</dbReference>
<evidence type="ECO:0000256" key="8">
    <source>
        <dbReference type="ARBA" id="ARBA00048679"/>
    </source>
</evidence>
<dbReference type="Gene3D" id="3.30.200.20">
    <property type="entry name" value="Phosphorylase Kinase, domain 1"/>
    <property type="match status" value="1"/>
</dbReference>
<sequence length="509" mass="53486">MRNGQVLKDRYRLTARIAAGGMGEVWRADDLVLHRSVAIKVLHAALASDPAFRRRFLQEARTLAALNAPGLIDLYDVCEERGEDGAPLSYLVMELIDGRTLAEVLAASGPMAPEAVMSVMAQAATALHAAHGAGIIHRDLKPANILVDAAGRVTVIDFGIARTRGHAALTSAGTVVGTVEYASPEQLRNEPLTPASDVYSLGVVGYECLTAVPPFHGESAASVMAAQLGSPPPPLPEGVPPAVAGVVSRALAKQPGERFGDAAEFAAACRAAEAAPHRSTRVMSVGHGHVPPPPTSVIEYAEPEPEPERSVAELLRRRTMLAVAATLGVVLLVAATVTVVWLGGRGDTGPTDDAGPSPSPSSPSPSPSPTGPDDPSTSTIENAHSGQCIGVEYFLMFRSSVLTDCESGDRFEFLPGTTEGVYQIALESEDGVCLNWRYGDEDVSAGDCGLDTAWRLTWVETRAGTDVWRIQSVNNSNYCLAIGEASPQGQDCTEDANQQWLTDAAAATP</sequence>
<evidence type="ECO:0000259" key="11">
    <source>
        <dbReference type="PROSITE" id="PS50011"/>
    </source>
</evidence>
<organism evidence="12 13">
    <name type="scientific">Stackebrandtia albiflava</name>
    <dbReference type="NCBI Taxonomy" id="406432"/>
    <lineage>
        <taxon>Bacteria</taxon>
        <taxon>Bacillati</taxon>
        <taxon>Actinomycetota</taxon>
        <taxon>Actinomycetes</taxon>
        <taxon>Glycomycetales</taxon>
        <taxon>Glycomycetaceae</taxon>
        <taxon>Stackebrandtia</taxon>
    </lineage>
</organism>
<evidence type="ECO:0000313" key="13">
    <source>
        <dbReference type="Proteomes" id="UP000321617"/>
    </source>
</evidence>
<dbReference type="InterPro" id="IPR000719">
    <property type="entry name" value="Prot_kinase_dom"/>
</dbReference>
<feature type="domain" description="Protein kinase" evidence="11">
    <location>
        <begin position="11"/>
        <end position="280"/>
    </location>
</feature>
<dbReference type="GO" id="GO:0004674">
    <property type="term" value="F:protein serine/threonine kinase activity"/>
    <property type="evidence" value="ECO:0007669"/>
    <property type="project" value="UniProtKB-KW"/>
</dbReference>
<reference evidence="12 13" key="1">
    <citation type="journal article" date="2013" name="Stand. Genomic Sci.">
        <title>Genomic Encyclopedia of Type Strains, Phase I: The one thousand microbial genomes (KMG-I) project.</title>
        <authorList>
            <person name="Kyrpides N.C."/>
            <person name="Woyke T."/>
            <person name="Eisen J.A."/>
            <person name="Garrity G."/>
            <person name="Lilburn T.G."/>
            <person name="Beck B.J."/>
            <person name="Whitman W.B."/>
            <person name="Hugenholtz P."/>
            <person name="Klenk H.P."/>
        </authorList>
    </citation>
    <scope>NUCLEOTIDE SEQUENCE [LARGE SCALE GENOMIC DNA]</scope>
    <source>
        <strain evidence="12 13">DSM 45044</strain>
    </source>
</reference>
<dbReference type="PROSITE" id="PS50011">
    <property type="entry name" value="PROTEIN_KINASE_DOM"/>
    <property type="match status" value="1"/>
</dbReference>
<dbReference type="SMART" id="SM00220">
    <property type="entry name" value="S_TKc"/>
    <property type="match status" value="1"/>
</dbReference>
<dbReference type="OrthoDB" id="9762169at2"/>
<dbReference type="AlphaFoldDB" id="A0A562VAX1"/>
<dbReference type="PANTHER" id="PTHR43289">
    <property type="entry name" value="MITOGEN-ACTIVATED PROTEIN KINASE KINASE KINASE 20-RELATED"/>
    <property type="match status" value="1"/>
</dbReference>
<dbReference type="InterPro" id="IPR011009">
    <property type="entry name" value="Kinase-like_dom_sf"/>
</dbReference>
<keyword evidence="4" id="KW-0547">Nucleotide-binding</keyword>
<dbReference type="EMBL" id="VLLL01000005">
    <property type="protein sequence ID" value="TWJ15022.1"/>
    <property type="molecule type" value="Genomic_DNA"/>
</dbReference>
<dbReference type="PANTHER" id="PTHR43289:SF6">
    <property type="entry name" value="SERINE_THREONINE-PROTEIN KINASE NEKL-3"/>
    <property type="match status" value="1"/>
</dbReference>
<keyword evidence="6" id="KW-0067">ATP-binding</keyword>
<dbReference type="FunFam" id="1.10.510.10:FF:000021">
    <property type="entry name" value="Serine/threonine protein kinase"/>
    <property type="match status" value="1"/>
</dbReference>
<keyword evidence="10" id="KW-0812">Transmembrane</keyword>
<dbReference type="Proteomes" id="UP000321617">
    <property type="component" value="Unassembled WGS sequence"/>
</dbReference>
<dbReference type="Pfam" id="PF00069">
    <property type="entry name" value="Pkinase"/>
    <property type="match status" value="1"/>
</dbReference>
<dbReference type="CDD" id="cd00161">
    <property type="entry name" value="beta-trefoil_Ricin-like"/>
    <property type="match status" value="1"/>
</dbReference>
<comment type="catalytic activity">
    <reaction evidence="7">
        <text>L-threonyl-[protein] + ATP = O-phospho-L-threonyl-[protein] + ADP + H(+)</text>
        <dbReference type="Rhea" id="RHEA:46608"/>
        <dbReference type="Rhea" id="RHEA-COMP:11060"/>
        <dbReference type="Rhea" id="RHEA-COMP:11605"/>
        <dbReference type="ChEBI" id="CHEBI:15378"/>
        <dbReference type="ChEBI" id="CHEBI:30013"/>
        <dbReference type="ChEBI" id="CHEBI:30616"/>
        <dbReference type="ChEBI" id="CHEBI:61977"/>
        <dbReference type="ChEBI" id="CHEBI:456216"/>
        <dbReference type="EC" id="2.7.11.1"/>
    </reaction>
</comment>
<name>A0A562VAX1_9ACTN</name>
<evidence type="ECO:0000313" key="12">
    <source>
        <dbReference type="EMBL" id="TWJ15022.1"/>
    </source>
</evidence>
<feature type="region of interest" description="Disordered" evidence="9">
    <location>
        <begin position="346"/>
        <end position="382"/>
    </location>
</feature>
<comment type="caution">
    <text evidence="12">The sequence shown here is derived from an EMBL/GenBank/DDBJ whole genome shotgun (WGS) entry which is preliminary data.</text>
</comment>
<dbReference type="GO" id="GO:0045717">
    <property type="term" value="P:negative regulation of fatty acid biosynthetic process"/>
    <property type="evidence" value="ECO:0007669"/>
    <property type="project" value="UniProtKB-ARBA"/>
</dbReference>
<dbReference type="SUPFAM" id="SSF56112">
    <property type="entry name" value="Protein kinase-like (PK-like)"/>
    <property type="match status" value="1"/>
</dbReference>
<dbReference type="Gene3D" id="1.10.510.10">
    <property type="entry name" value="Transferase(Phosphotransferase) domain 1"/>
    <property type="match status" value="1"/>
</dbReference>
<evidence type="ECO:0000256" key="6">
    <source>
        <dbReference type="ARBA" id="ARBA00022840"/>
    </source>
</evidence>
<protein>
    <recommendedName>
        <fullName evidence="1">non-specific serine/threonine protein kinase</fullName>
        <ecNumber evidence="1">2.7.11.1</ecNumber>
    </recommendedName>
</protein>
<keyword evidence="3" id="KW-0808">Transferase</keyword>
<dbReference type="SUPFAM" id="SSF50370">
    <property type="entry name" value="Ricin B-like lectins"/>
    <property type="match status" value="1"/>
</dbReference>
<dbReference type="GO" id="GO:0005524">
    <property type="term" value="F:ATP binding"/>
    <property type="evidence" value="ECO:0007669"/>
    <property type="project" value="UniProtKB-KW"/>
</dbReference>
<evidence type="ECO:0000256" key="1">
    <source>
        <dbReference type="ARBA" id="ARBA00012513"/>
    </source>
</evidence>
<evidence type="ECO:0000256" key="2">
    <source>
        <dbReference type="ARBA" id="ARBA00022527"/>
    </source>
</evidence>
<keyword evidence="13" id="KW-1185">Reference proteome</keyword>
<dbReference type="CDD" id="cd14014">
    <property type="entry name" value="STKc_PknB_like"/>
    <property type="match status" value="1"/>
</dbReference>
<proteinExistence type="predicted"/>
<dbReference type="EC" id="2.7.11.1" evidence="1"/>
<evidence type="ECO:0000256" key="7">
    <source>
        <dbReference type="ARBA" id="ARBA00047899"/>
    </source>
</evidence>
<accession>A0A562VAX1</accession>
<evidence type="ECO:0000256" key="4">
    <source>
        <dbReference type="ARBA" id="ARBA00022741"/>
    </source>
</evidence>
<dbReference type="InterPro" id="IPR035992">
    <property type="entry name" value="Ricin_B-like_lectins"/>
</dbReference>
<evidence type="ECO:0000256" key="10">
    <source>
        <dbReference type="SAM" id="Phobius"/>
    </source>
</evidence>
<dbReference type="FunFam" id="3.30.200.20:FF:000035">
    <property type="entry name" value="Serine/threonine protein kinase Stk1"/>
    <property type="match status" value="1"/>
</dbReference>
<keyword evidence="5 12" id="KW-0418">Kinase</keyword>
<keyword evidence="10" id="KW-1133">Transmembrane helix</keyword>
<comment type="catalytic activity">
    <reaction evidence="8">
        <text>L-seryl-[protein] + ATP = O-phospho-L-seryl-[protein] + ADP + H(+)</text>
        <dbReference type="Rhea" id="RHEA:17989"/>
        <dbReference type="Rhea" id="RHEA-COMP:9863"/>
        <dbReference type="Rhea" id="RHEA-COMP:11604"/>
        <dbReference type="ChEBI" id="CHEBI:15378"/>
        <dbReference type="ChEBI" id="CHEBI:29999"/>
        <dbReference type="ChEBI" id="CHEBI:30616"/>
        <dbReference type="ChEBI" id="CHEBI:83421"/>
        <dbReference type="ChEBI" id="CHEBI:456216"/>
        <dbReference type="EC" id="2.7.11.1"/>
    </reaction>
</comment>
<evidence type="ECO:0000256" key="3">
    <source>
        <dbReference type="ARBA" id="ARBA00022679"/>
    </source>
</evidence>
<dbReference type="Gene3D" id="2.80.10.50">
    <property type="match status" value="1"/>
</dbReference>
<dbReference type="RefSeq" id="WP_147133014.1">
    <property type="nucleotide sequence ID" value="NZ_BAABIJ010000001.1"/>
</dbReference>
<gene>
    <name evidence="12" type="ORF">LX16_0719</name>
</gene>
<feature type="compositionally biased region" description="Pro residues" evidence="9">
    <location>
        <begin position="357"/>
        <end position="372"/>
    </location>
</feature>
<keyword evidence="10" id="KW-0472">Membrane</keyword>
<evidence type="ECO:0000256" key="5">
    <source>
        <dbReference type="ARBA" id="ARBA00022777"/>
    </source>
</evidence>